<keyword evidence="2" id="KW-1185">Reference proteome</keyword>
<protein>
    <submittedName>
        <fullName evidence="1">Uncharacterized protein</fullName>
    </submittedName>
</protein>
<dbReference type="AlphaFoldDB" id="A0A517PG60"/>
<reference evidence="1 2" key="1">
    <citation type="submission" date="2019-02" db="EMBL/GenBank/DDBJ databases">
        <title>Deep-cultivation of Planctomycetes and their phenomic and genomic characterization uncovers novel biology.</title>
        <authorList>
            <person name="Wiegand S."/>
            <person name="Jogler M."/>
            <person name="Boedeker C."/>
            <person name="Pinto D."/>
            <person name="Vollmers J."/>
            <person name="Rivas-Marin E."/>
            <person name="Kohn T."/>
            <person name="Peeters S.H."/>
            <person name="Heuer A."/>
            <person name="Rast P."/>
            <person name="Oberbeckmann S."/>
            <person name="Bunk B."/>
            <person name="Jeske O."/>
            <person name="Meyerdierks A."/>
            <person name="Storesund J.E."/>
            <person name="Kallscheuer N."/>
            <person name="Luecker S."/>
            <person name="Lage O.M."/>
            <person name="Pohl T."/>
            <person name="Merkel B.J."/>
            <person name="Hornburger P."/>
            <person name="Mueller R.-W."/>
            <person name="Bruemmer F."/>
            <person name="Labrenz M."/>
            <person name="Spormann A.M."/>
            <person name="Op den Camp H."/>
            <person name="Overmann J."/>
            <person name="Amann R."/>
            <person name="Jetten M.S.M."/>
            <person name="Mascher T."/>
            <person name="Medema M.H."/>
            <person name="Devos D.P."/>
            <person name="Kaster A.-K."/>
            <person name="Ovreas L."/>
            <person name="Rohde M."/>
            <person name="Galperin M.Y."/>
            <person name="Jogler C."/>
        </authorList>
    </citation>
    <scope>NUCLEOTIDE SEQUENCE [LARGE SCALE GENOMIC DNA]</scope>
    <source>
        <strain evidence="1 2">HG66A1</strain>
    </source>
</reference>
<accession>A0A517PG60</accession>
<dbReference type="Proteomes" id="UP000320421">
    <property type="component" value="Chromosome"/>
</dbReference>
<evidence type="ECO:0000313" key="1">
    <source>
        <dbReference type="EMBL" id="QDT18334.1"/>
    </source>
</evidence>
<evidence type="ECO:0000313" key="2">
    <source>
        <dbReference type="Proteomes" id="UP000320421"/>
    </source>
</evidence>
<proteinExistence type="predicted"/>
<gene>
    <name evidence="1" type="ORF">HG66A1_00930</name>
</gene>
<sequence>MFEFEDHHFLEEQILKAGQGAVPAHSDHRQRVLAAARHAENRKVQRKTLLVCCTLFLTFTLLFLTRDSGADLRVASDAESGWSRALYSKGSRVLGISAATPGEKKVQTDWNTVQATLKQSGEWGLVDAVVRFRNERAGTIEQIFTRGD</sequence>
<dbReference type="RefSeq" id="WP_145179762.1">
    <property type="nucleotide sequence ID" value="NZ_CP036266.1"/>
</dbReference>
<organism evidence="1 2">
    <name type="scientific">Gimesia chilikensis</name>
    <dbReference type="NCBI Taxonomy" id="2605989"/>
    <lineage>
        <taxon>Bacteria</taxon>
        <taxon>Pseudomonadati</taxon>
        <taxon>Planctomycetota</taxon>
        <taxon>Planctomycetia</taxon>
        <taxon>Planctomycetales</taxon>
        <taxon>Planctomycetaceae</taxon>
        <taxon>Gimesia</taxon>
    </lineage>
</organism>
<name>A0A517PG60_9PLAN</name>
<dbReference type="EMBL" id="CP036266">
    <property type="protein sequence ID" value="QDT18334.1"/>
    <property type="molecule type" value="Genomic_DNA"/>
</dbReference>
<dbReference type="OrthoDB" id="291727at2"/>